<dbReference type="Gene3D" id="3.40.190.10">
    <property type="entry name" value="Periplasmic binding protein-like II"/>
    <property type="match status" value="1"/>
</dbReference>
<feature type="chain" id="PRO_5003846417" description="Tat (Twin-arginine translocation) pathway signal sequence" evidence="2">
    <location>
        <begin position="29"/>
        <end position="334"/>
    </location>
</feature>
<dbReference type="InterPro" id="IPR005064">
    <property type="entry name" value="BUG"/>
</dbReference>
<keyword evidence="4" id="KW-1185">Reference proteome</keyword>
<evidence type="ECO:0008006" key="5">
    <source>
        <dbReference type="Google" id="ProtNLM"/>
    </source>
</evidence>
<keyword evidence="2" id="KW-0732">Signal</keyword>
<dbReference type="Pfam" id="PF03401">
    <property type="entry name" value="TctC"/>
    <property type="match status" value="1"/>
</dbReference>
<dbReference type="AlphaFoldDB" id="K1JPK6"/>
<dbReference type="RefSeq" id="WP_005433203.1">
    <property type="nucleotide sequence ID" value="NZ_JH815513.1"/>
</dbReference>
<evidence type="ECO:0000313" key="3">
    <source>
        <dbReference type="EMBL" id="EKB32156.1"/>
    </source>
</evidence>
<dbReference type="InterPro" id="IPR042100">
    <property type="entry name" value="Bug_dom1"/>
</dbReference>
<dbReference type="CDD" id="cd13578">
    <property type="entry name" value="PBP2_Bug27"/>
    <property type="match status" value="1"/>
</dbReference>
<protein>
    <recommendedName>
        <fullName evidence="5">Tat (Twin-arginine translocation) pathway signal sequence</fullName>
    </recommendedName>
</protein>
<dbReference type="EMBL" id="ADMG01000007">
    <property type="protein sequence ID" value="EKB32156.1"/>
    <property type="molecule type" value="Genomic_DNA"/>
</dbReference>
<dbReference type="Gene3D" id="3.40.190.150">
    <property type="entry name" value="Bordetella uptake gene, domain 1"/>
    <property type="match status" value="1"/>
</dbReference>
<proteinExistence type="inferred from homology"/>
<feature type="signal peptide" evidence="2">
    <location>
        <begin position="1"/>
        <end position="28"/>
    </location>
</feature>
<evidence type="ECO:0000256" key="2">
    <source>
        <dbReference type="SAM" id="SignalP"/>
    </source>
</evidence>
<dbReference type="PANTHER" id="PTHR42928">
    <property type="entry name" value="TRICARBOXYLATE-BINDING PROTEIN"/>
    <property type="match status" value="1"/>
</dbReference>
<gene>
    <name evidence="3" type="ORF">HMPREF9465_00171</name>
</gene>
<dbReference type="Proteomes" id="UP000005835">
    <property type="component" value="Unassembled WGS sequence"/>
</dbReference>
<accession>K1JPK6</accession>
<sequence length="334" mass="35095">MIQRRTLIGAIGAVALSSASYFPMTACAAMPRGEGSDPIRIVVPYPPGGPLDVSARTIAEAVVDTLGNVIVDNRPGAGGGVGMGYVKRRPGDGRTLVVGAVATHAINPHLYKRLPYDAKKDFKAVTLIAHVPNVLVVTPEFSQKTGVKTVQNLVEYAKKNPGKLNYASGGNGSAGHMAGEWLKQIKDIDMVHVPFAGAAAAQLSVLAGQTDLIFDNLASATANIRAGKLLPLAVTTNVRAKALPDVPTMQEAGVPDFDISTWYGLFVPASTPDDVVAHLNKAITGALRSAPVQERLEKLGGVASPTTPEEFQELVTSESEKYARLVKLSGARVD</sequence>
<name>K1JPK6_9BURK</name>
<dbReference type="PATRIC" id="fig|742823.3.peg.171"/>
<dbReference type="PANTHER" id="PTHR42928:SF5">
    <property type="entry name" value="BLR1237 PROTEIN"/>
    <property type="match status" value="1"/>
</dbReference>
<evidence type="ECO:0000256" key="1">
    <source>
        <dbReference type="ARBA" id="ARBA00006987"/>
    </source>
</evidence>
<organism evidence="3 4">
    <name type="scientific">Sutterella wadsworthensis 2_1_59BFAA</name>
    <dbReference type="NCBI Taxonomy" id="742823"/>
    <lineage>
        <taxon>Bacteria</taxon>
        <taxon>Pseudomonadati</taxon>
        <taxon>Pseudomonadota</taxon>
        <taxon>Betaproteobacteria</taxon>
        <taxon>Burkholderiales</taxon>
        <taxon>Sutterellaceae</taxon>
        <taxon>Sutterella</taxon>
    </lineage>
</organism>
<dbReference type="PIRSF" id="PIRSF017082">
    <property type="entry name" value="YflP"/>
    <property type="match status" value="1"/>
</dbReference>
<evidence type="ECO:0000313" key="4">
    <source>
        <dbReference type="Proteomes" id="UP000005835"/>
    </source>
</evidence>
<dbReference type="HOGENOM" id="CLU_045683_0_1_4"/>
<dbReference type="eggNOG" id="COG3181">
    <property type="taxonomic scope" value="Bacteria"/>
</dbReference>
<comment type="caution">
    <text evidence="3">The sequence shown here is derived from an EMBL/GenBank/DDBJ whole genome shotgun (WGS) entry which is preliminary data.</text>
</comment>
<dbReference type="SUPFAM" id="SSF53850">
    <property type="entry name" value="Periplasmic binding protein-like II"/>
    <property type="match status" value="1"/>
</dbReference>
<comment type="similarity">
    <text evidence="1">Belongs to the UPF0065 (bug) family.</text>
</comment>
<reference evidence="3 4" key="1">
    <citation type="submission" date="2012-05" db="EMBL/GenBank/DDBJ databases">
        <title>The Genome Sequence of Sutterella wadsworthensis 2_1_59BFAA.</title>
        <authorList>
            <consortium name="The Broad Institute Genome Sequencing Platform"/>
            <person name="Earl A."/>
            <person name="Ward D."/>
            <person name="Feldgarden M."/>
            <person name="Gevers D."/>
            <person name="Daigneault M."/>
            <person name="Strauss J."/>
            <person name="Allen-Vercoe E."/>
            <person name="Walker B."/>
            <person name="Young S.K."/>
            <person name="Zeng Q."/>
            <person name="Gargeya S."/>
            <person name="Fitzgerald M."/>
            <person name="Haas B."/>
            <person name="Abouelleil A."/>
            <person name="Alvarado L."/>
            <person name="Arachchi H.M."/>
            <person name="Berlin A.M."/>
            <person name="Chapman S.B."/>
            <person name="Goldberg J."/>
            <person name="Griggs A."/>
            <person name="Gujja S."/>
            <person name="Hansen M."/>
            <person name="Howarth C."/>
            <person name="Imamovic A."/>
            <person name="Larimer J."/>
            <person name="McCowen C."/>
            <person name="Montmayeur A."/>
            <person name="Murphy C."/>
            <person name="Neiman D."/>
            <person name="Pearson M."/>
            <person name="Priest M."/>
            <person name="Roberts A."/>
            <person name="Saif S."/>
            <person name="Shea T."/>
            <person name="Sisk P."/>
            <person name="Sykes S."/>
            <person name="Wortman J."/>
            <person name="Nusbaum C."/>
            <person name="Birren B."/>
        </authorList>
    </citation>
    <scope>NUCLEOTIDE SEQUENCE [LARGE SCALE GENOMIC DNA]</scope>
    <source>
        <strain evidence="3 4">2_1_59BFAA</strain>
    </source>
</reference>
<dbReference type="STRING" id="742823.HMPREF9465_00171"/>